<comment type="similarity">
    <text evidence="1">Belongs to the STXBP/unc-18/SEC1 family.</text>
</comment>
<dbReference type="Gene3D" id="3.40.50.2060">
    <property type="match status" value="1"/>
</dbReference>
<accession>A0ABY8U4Q9</accession>
<evidence type="ECO:0000313" key="3">
    <source>
        <dbReference type="EMBL" id="WIA16432.1"/>
    </source>
</evidence>
<organism evidence="3 4">
    <name type="scientific">Tetradesmus obliquus</name>
    <name type="common">Green alga</name>
    <name type="synonym">Acutodesmus obliquus</name>
    <dbReference type="NCBI Taxonomy" id="3088"/>
    <lineage>
        <taxon>Eukaryota</taxon>
        <taxon>Viridiplantae</taxon>
        <taxon>Chlorophyta</taxon>
        <taxon>core chlorophytes</taxon>
        <taxon>Chlorophyceae</taxon>
        <taxon>CS clade</taxon>
        <taxon>Sphaeropleales</taxon>
        <taxon>Scenedesmaceae</taxon>
        <taxon>Tetradesmus</taxon>
    </lineage>
</organism>
<dbReference type="EMBL" id="CP126214">
    <property type="protein sequence ID" value="WIA16432.1"/>
    <property type="molecule type" value="Genomic_DNA"/>
</dbReference>
<dbReference type="SUPFAM" id="SSF56815">
    <property type="entry name" value="Sec1/munc18-like (SM) proteins"/>
    <property type="match status" value="1"/>
</dbReference>
<dbReference type="InterPro" id="IPR043127">
    <property type="entry name" value="Sec-1-like_dom3a"/>
</dbReference>
<gene>
    <name evidence="3" type="ORF">OEZ85_013119</name>
</gene>
<dbReference type="InterPro" id="IPR036045">
    <property type="entry name" value="Sec1-like_sf"/>
</dbReference>
<keyword evidence="4" id="KW-1185">Reference proteome</keyword>
<dbReference type="InterPro" id="IPR006342">
    <property type="entry name" value="FkbM_mtfrase"/>
</dbReference>
<proteinExistence type="inferred from homology"/>
<dbReference type="Gene3D" id="3.40.50.150">
    <property type="entry name" value="Vaccinia Virus protein VP39"/>
    <property type="match status" value="1"/>
</dbReference>
<protein>
    <recommendedName>
        <fullName evidence="2">Methyltransferase FkbM domain-containing protein</fullName>
    </recommendedName>
</protein>
<dbReference type="Pfam" id="PF00995">
    <property type="entry name" value="Sec1"/>
    <property type="match status" value="1"/>
</dbReference>
<dbReference type="PANTHER" id="PTHR11679">
    <property type="entry name" value="VESICLE PROTEIN SORTING-ASSOCIATED"/>
    <property type="match status" value="1"/>
</dbReference>
<dbReference type="Pfam" id="PF05050">
    <property type="entry name" value="Methyltransf_21"/>
    <property type="match status" value="1"/>
</dbReference>
<evidence type="ECO:0000256" key="1">
    <source>
        <dbReference type="ARBA" id="ARBA00009884"/>
    </source>
</evidence>
<dbReference type="Gene3D" id="1.25.40.60">
    <property type="match status" value="1"/>
</dbReference>
<dbReference type="InterPro" id="IPR029063">
    <property type="entry name" value="SAM-dependent_MTases_sf"/>
</dbReference>
<name>A0ABY8U4Q9_TETOB</name>
<dbReference type="InterPro" id="IPR043154">
    <property type="entry name" value="Sec-1-like_dom1"/>
</dbReference>
<sequence length="839" mass="89335">MASGFFVESGAHDGTSLSNTVFLEANRNWTGLLVEANPELFEMLVSSSNRTASTAINACLSPSGKREVLDFALGGFLGGLTGYMSEAHDHRMKSEIKAAGDAAGPTNTGRTVSVTCWPLHEMMAALGKTRVDYWSLDTEGSEAAILNATDFDKVDVSVMTVEVNDAQARANVEIVMATKPFKLHSVLGSDLHTLQPPDALLRMLNLHGTAATSRDQGDLYKVLVLDRHCKDIIAPLLRVSELRAQGITLHLLLEQERQAIPDVPAIYFVHPTPENVERIIQDAQQQLYDVMHVNFATSVPSRLLEQLASGVVKANAVGRVAKLFDEYLSFIALEPSCFSLGLQDSYLALNDPTARDTQIESAVGQIVDGLFSVLVTLGVVPIIRCPKGGAAEHVAAALEGKLRDHLKARSNLFSEGASALAATLSRPLLVLLDRNFDLSVMLQHAWSYKPLVQDVLGLKLNRVTLAPDTAGLPPGAGLLPQHAKKSYDVDDKDFFWEAAGALPFPKVAEEVESQLQKYKAAVDEINSKTAGGGDEAILDHEEMLRRNTQNLMSAVSSLPELQEKKKVLDKHTNLATSLLGAIKGRGLDGFYNLEEDLLTGKGDSAGLLKLLQGAKGTAADKLRLGLVQLLAAESAPSEAELAELTGALTAAGVPDTTALTYVARLRRNRLVGSARPAPAAGQGALGAPSQGNLLDWADKALGQGISSVTRSVKNLLSGARQAPVAAALEALMDGKQGTQEFDSFAVMDPKLPPGRTGLDRAKGPFREALVFMIGGGNYLERESLAAWASRSTPPRQVLYGATEMLAGEEFLHQLEELGRRSGIAPAAPAAAAAAAGGAP</sequence>
<feature type="domain" description="Methyltransferase FkbM" evidence="2">
    <location>
        <begin position="10"/>
        <end position="167"/>
    </location>
</feature>
<dbReference type="Gene3D" id="3.90.830.10">
    <property type="entry name" value="Syntaxin Binding Protein 1, Chain A, domain 2"/>
    <property type="match status" value="1"/>
</dbReference>
<dbReference type="Proteomes" id="UP001244341">
    <property type="component" value="Chromosome 7b"/>
</dbReference>
<evidence type="ECO:0000313" key="4">
    <source>
        <dbReference type="Proteomes" id="UP001244341"/>
    </source>
</evidence>
<evidence type="ECO:0000259" key="2">
    <source>
        <dbReference type="Pfam" id="PF05050"/>
    </source>
</evidence>
<reference evidence="3 4" key="1">
    <citation type="submission" date="2023-05" db="EMBL/GenBank/DDBJ databases">
        <title>A 100% complete, gapless, phased diploid assembly of the Scenedesmus obliquus UTEX 3031 genome.</title>
        <authorList>
            <person name="Biondi T.C."/>
            <person name="Hanschen E.R."/>
            <person name="Kwon T."/>
            <person name="Eng W."/>
            <person name="Kruse C.P.S."/>
            <person name="Koehler S.I."/>
            <person name="Kunde Y."/>
            <person name="Gleasner C.D."/>
            <person name="You Mak K.T."/>
            <person name="Polle J."/>
            <person name="Hovde B.T."/>
            <person name="Starkenburg S.R."/>
        </authorList>
    </citation>
    <scope>NUCLEOTIDE SEQUENCE [LARGE SCALE GENOMIC DNA]</scope>
    <source>
        <strain evidence="3 4">DOE0152z</strain>
    </source>
</reference>
<dbReference type="InterPro" id="IPR001619">
    <property type="entry name" value="Sec1-like"/>
</dbReference>
<dbReference type="InterPro" id="IPR027482">
    <property type="entry name" value="Sec1-like_dom2"/>
</dbReference>
<dbReference type="Gene3D" id="3.40.50.1910">
    <property type="match status" value="1"/>
</dbReference>